<proteinExistence type="predicted"/>
<accession>A0A914D9V5</accession>
<dbReference type="AlphaFoldDB" id="A0A914D9V5"/>
<evidence type="ECO:0000313" key="3">
    <source>
        <dbReference type="WBParaSite" id="ACRNAN_scaffold2156.g20034.t1"/>
    </source>
</evidence>
<evidence type="ECO:0000256" key="1">
    <source>
        <dbReference type="SAM" id="SignalP"/>
    </source>
</evidence>
<organism evidence="2 3">
    <name type="scientific">Acrobeloides nanus</name>
    <dbReference type="NCBI Taxonomy" id="290746"/>
    <lineage>
        <taxon>Eukaryota</taxon>
        <taxon>Metazoa</taxon>
        <taxon>Ecdysozoa</taxon>
        <taxon>Nematoda</taxon>
        <taxon>Chromadorea</taxon>
        <taxon>Rhabditida</taxon>
        <taxon>Tylenchina</taxon>
        <taxon>Cephalobomorpha</taxon>
        <taxon>Cephaloboidea</taxon>
        <taxon>Cephalobidae</taxon>
        <taxon>Acrobeloides</taxon>
    </lineage>
</organism>
<name>A0A914D9V5_9BILA</name>
<keyword evidence="1" id="KW-0732">Signal</keyword>
<feature type="signal peptide" evidence="1">
    <location>
        <begin position="1"/>
        <end position="16"/>
    </location>
</feature>
<dbReference type="Proteomes" id="UP000887540">
    <property type="component" value="Unplaced"/>
</dbReference>
<keyword evidence="2" id="KW-1185">Reference proteome</keyword>
<sequence length="160" mass="18404">MKYILWIVPLFCLVLSDDLYKEDDLVKMIKCMNDCECCLCDKNEGVLLPGGGSCGKYEAPPKPIEVDTATGKQTFMQDGQCPANACACVNYWLSPSCKWDRFSKSFNHYTNECIKNRESTSEICQLFKQYSDNNGLPKEKQDVKWAKFDYRWGMPLNRGY</sequence>
<dbReference type="WBParaSite" id="ACRNAN_scaffold2156.g20034.t1">
    <property type="protein sequence ID" value="ACRNAN_scaffold2156.g20034.t1"/>
    <property type="gene ID" value="ACRNAN_scaffold2156.g20034"/>
</dbReference>
<feature type="chain" id="PRO_5037733308" evidence="1">
    <location>
        <begin position="17"/>
        <end position="160"/>
    </location>
</feature>
<protein>
    <submittedName>
        <fullName evidence="3">Uncharacterized protein</fullName>
    </submittedName>
</protein>
<reference evidence="3" key="1">
    <citation type="submission" date="2022-11" db="UniProtKB">
        <authorList>
            <consortium name="WormBaseParasite"/>
        </authorList>
    </citation>
    <scope>IDENTIFICATION</scope>
</reference>
<evidence type="ECO:0000313" key="2">
    <source>
        <dbReference type="Proteomes" id="UP000887540"/>
    </source>
</evidence>